<dbReference type="AlphaFoldDB" id="A0AA88YGF9"/>
<dbReference type="EMBL" id="VSWD01000005">
    <property type="protein sequence ID" value="KAK3101067.1"/>
    <property type="molecule type" value="Genomic_DNA"/>
</dbReference>
<feature type="coiled-coil region" evidence="1">
    <location>
        <begin position="138"/>
        <end position="172"/>
    </location>
</feature>
<evidence type="ECO:0000313" key="3">
    <source>
        <dbReference type="EMBL" id="KAK3101067.1"/>
    </source>
</evidence>
<accession>A0AA88YGF9</accession>
<evidence type="ECO:0000313" key="4">
    <source>
        <dbReference type="Proteomes" id="UP001186944"/>
    </source>
</evidence>
<gene>
    <name evidence="3" type="ORF">FSP39_000724</name>
</gene>
<organism evidence="3 4">
    <name type="scientific">Pinctada imbricata</name>
    <name type="common">Atlantic pearl-oyster</name>
    <name type="synonym">Pinctada martensii</name>
    <dbReference type="NCBI Taxonomy" id="66713"/>
    <lineage>
        <taxon>Eukaryota</taxon>
        <taxon>Metazoa</taxon>
        <taxon>Spiralia</taxon>
        <taxon>Lophotrochozoa</taxon>
        <taxon>Mollusca</taxon>
        <taxon>Bivalvia</taxon>
        <taxon>Autobranchia</taxon>
        <taxon>Pteriomorphia</taxon>
        <taxon>Pterioida</taxon>
        <taxon>Pterioidea</taxon>
        <taxon>Pteriidae</taxon>
        <taxon>Pinctada</taxon>
    </lineage>
</organism>
<feature type="compositionally biased region" description="Basic residues" evidence="2">
    <location>
        <begin position="112"/>
        <end position="124"/>
    </location>
</feature>
<comment type="caution">
    <text evidence="3">The sequence shown here is derived from an EMBL/GenBank/DDBJ whole genome shotgun (WGS) entry which is preliminary data.</text>
</comment>
<sequence>MNSFRKQCLVTHRNLGSIHRDIDCFIEECKTSVINLSDIAHVRDKIEKLSQNYNTAAQTYEQFLKGHRTEKSVSEEVTFRFLLEAANTSVRNFKDYLQTLQPSVNSGTLPKRTSRKSKSHKTLRSRISNDSSKLTAALLEHTVKVEQARTRLKYAEEEAELLQQEAALKSRRDILTVKKELESAENGLGAVKMVLDFDDSCENSESESESRNREETDQFLTNRYVAENVYVKKPPPDPNIDSHTFTLPVDDNQYCCTCTQFSCYWFESSVSIISTAYETE</sequence>
<reference evidence="3" key="1">
    <citation type="submission" date="2019-08" db="EMBL/GenBank/DDBJ databases">
        <title>The improved chromosome-level genome for the pearl oyster Pinctada fucata martensii using PacBio sequencing and Hi-C.</title>
        <authorList>
            <person name="Zheng Z."/>
        </authorList>
    </citation>
    <scope>NUCLEOTIDE SEQUENCE</scope>
    <source>
        <strain evidence="3">ZZ-2019</strain>
        <tissue evidence="3">Adductor muscle</tissue>
    </source>
</reference>
<keyword evidence="1" id="KW-0175">Coiled coil</keyword>
<evidence type="ECO:0000256" key="2">
    <source>
        <dbReference type="SAM" id="MobiDB-lite"/>
    </source>
</evidence>
<protein>
    <submittedName>
        <fullName evidence="3">Uncharacterized protein</fullName>
    </submittedName>
</protein>
<evidence type="ECO:0000256" key="1">
    <source>
        <dbReference type="SAM" id="Coils"/>
    </source>
</evidence>
<proteinExistence type="predicted"/>
<feature type="region of interest" description="Disordered" evidence="2">
    <location>
        <begin position="104"/>
        <end position="126"/>
    </location>
</feature>
<name>A0AA88YGF9_PINIB</name>
<dbReference type="Proteomes" id="UP001186944">
    <property type="component" value="Unassembled WGS sequence"/>
</dbReference>
<keyword evidence="4" id="KW-1185">Reference proteome</keyword>